<name>A0A9W8LSF7_9FUNG</name>
<evidence type="ECO:0000313" key="1">
    <source>
        <dbReference type="EMBL" id="KAJ2800483.1"/>
    </source>
</evidence>
<dbReference type="Proteomes" id="UP001140094">
    <property type="component" value="Unassembled WGS sequence"/>
</dbReference>
<dbReference type="OrthoDB" id="10262360at2759"/>
<accession>A0A9W8LSF7</accession>
<protein>
    <submittedName>
        <fullName evidence="1">Target of rapamycin complex 1 subunit kog1</fullName>
    </submittedName>
</protein>
<dbReference type="AlphaFoldDB" id="A0A9W8LSF7"/>
<organism evidence="1 2">
    <name type="scientific">Coemansia guatemalensis</name>
    <dbReference type="NCBI Taxonomy" id="2761395"/>
    <lineage>
        <taxon>Eukaryota</taxon>
        <taxon>Fungi</taxon>
        <taxon>Fungi incertae sedis</taxon>
        <taxon>Zoopagomycota</taxon>
        <taxon>Kickxellomycotina</taxon>
        <taxon>Kickxellomycetes</taxon>
        <taxon>Kickxellales</taxon>
        <taxon>Kickxellaceae</taxon>
        <taxon>Coemansia</taxon>
    </lineage>
</organism>
<comment type="caution">
    <text evidence="1">The sequence shown here is derived from an EMBL/GenBank/DDBJ whole genome shotgun (WGS) entry which is preliminary data.</text>
</comment>
<proteinExistence type="predicted"/>
<evidence type="ECO:0000313" key="2">
    <source>
        <dbReference type="Proteomes" id="UP001140094"/>
    </source>
</evidence>
<dbReference type="EMBL" id="JANBUO010000977">
    <property type="protein sequence ID" value="KAJ2800483.1"/>
    <property type="molecule type" value="Genomic_DNA"/>
</dbReference>
<sequence>MIQSEAHHTQNVSLVDQHRVALLAISANGTQIDIGDIISTNMASTSARNGDQTLLENRIDFHTHPRSLAVARTQIPDMHIQNKLRTTGALLAVYLNLDDISEIHSVDSEVHPVLETWVNPYTLPEQPRKSDIVAQNLIDQFGQIASQVTYKPLMDRSLARLKEYCMHYRNT</sequence>
<keyword evidence="2" id="KW-1185">Reference proteome</keyword>
<feature type="non-terminal residue" evidence="1">
    <location>
        <position position="171"/>
    </location>
</feature>
<reference evidence="1" key="1">
    <citation type="submission" date="2022-07" db="EMBL/GenBank/DDBJ databases">
        <title>Phylogenomic reconstructions and comparative analyses of Kickxellomycotina fungi.</title>
        <authorList>
            <person name="Reynolds N.K."/>
            <person name="Stajich J.E."/>
            <person name="Barry K."/>
            <person name="Grigoriev I.V."/>
            <person name="Crous P."/>
            <person name="Smith M.E."/>
        </authorList>
    </citation>
    <scope>NUCLEOTIDE SEQUENCE</scope>
    <source>
        <strain evidence="1">NRRL 1565</strain>
    </source>
</reference>
<gene>
    <name evidence="1" type="primary">KOG1_3</name>
    <name evidence="1" type="ORF">H4R20_004044</name>
</gene>